<feature type="region of interest" description="Disordered" evidence="1">
    <location>
        <begin position="31"/>
        <end position="58"/>
    </location>
</feature>
<name>G2R1F4_THETT</name>
<evidence type="ECO:0000256" key="1">
    <source>
        <dbReference type="SAM" id="MobiDB-lite"/>
    </source>
</evidence>
<protein>
    <submittedName>
        <fullName evidence="2">Uncharacterized protein</fullName>
    </submittedName>
</protein>
<evidence type="ECO:0000313" key="2">
    <source>
        <dbReference type="EMBL" id="AEO64889.1"/>
    </source>
</evidence>
<dbReference type="GeneID" id="11517118"/>
<proteinExistence type="predicted"/>
<dbReference type="OrthoDB" id="10042665at2759"/>
<reference evidence="2 3" key="1">
    <citation type="journal article" date="2011" name="Nat. Biotechnol.">
        <title>Comparative genomic analysis of the thermophilic biomass-degrading fungi Myceliophthora thermophila and Thielavia terrestris.</title>
        <authorList>
            <person name="Berka R.M."/>
            <person name="Grigoriev I.V."/>
            <person name="Otillar R."/>
            <person name="Salamov A."/>
            <person name="Grimwood J."/>
            <person name="Reid I."/>
            <person name="Ishmael N."/>
            <person name="John T."/>
            <person name="Darmond C."/>
            <person name="Moisan M.-C."/>
            <person name="Henrissat B."/>
            <person name="Coutinho P.M."/>
            <person name="Lombard V."/>
            <person name="Natvig D.O."/>
            <person name="Lindquist E."/>
            <person name="Schmutz J."/>
            <person name="Lucas S."/>
            <person name="Harris P."/>
            <person name="Powlowski J."/>
            <person name="Bellemare A."/>
            <person name="Taylor D."/>
            <person name="Butler G."/>
            <person name="de Vries R.P."/>
            <person name="Allijn I.E."/>
            <person name="van den Brink J."/>
            <person name="Ushinsky S."/>
            <person name="Storms R."/>
            <person name="Powell A.J."/>
            <person name="Paulsen I.T."/>
            <person name="Elbourne L.D.H."/>
            <person name="Baker S.E."/>
            <person name="Magnuson J."/>
            <person name="LaBoissiere S."/>
            <person name="Clutterbuck A.J."/>
            <person name="Martinez D."/>
            <person name="Wogulis M."/>
            <person name="de Leon A.L."/>
            <person name="Rey M.W."/>
            <person name="Tsang A."/>
        </authorList>
    </citation>
    <scope>NUCLEOTIDE SEQUENCE [LARGE SCALE GENOMIC DNA]</scope>
    <source>
        <strain evidence="3">ATCC 38088 / NRRL 8126</strain>
    </source>
</reference>
<accession>G2R1F4</accession>
<dbReference type="RefSeq" id="XP_003651225.1">
    <property type="nucleotide sequence ID" value="XM_003651177.1"/>
</dbReference>
<dbReference type="HOGENOM" id="CLU_1428905_0_0_1"/>
<dbReference type="AlphaFoldDB" id="G2R1F4"/>
<gene>
    <name evidence="2" type="ORF">THITE_2086378</name>
</gene>
<dbReference type="EMBL" id="CP003010">
    <property type="protein sequence ID" value="AEO64889.1"/>
    <property type="molecule type" value="Genomic_DNA"/>
</dbReference>
<organism evidence="2 3">
    <name type="scientific">Thermothielavioides terrestris (strain ATCC 38088 / NRRL 8126)</name>
    <name type="common">Thielavia terrestris</name>
    <dbReference type="NCBI Taxonomy" id="578455"/>
    <lineage>
        <taxon>Eukaryota</taxon>
        <taxon>Fungi</taxon>
        <taxon>Dikarya</taxon>
        <taxon>Ascomycota</taxon>
        <taxon>Pezizomycotina</taxon>
        <taxon>Sordariomycetes</taxon>
        <taxon>Sordariomycetidae</taxon>
        <taxon>Sordariales</taxon>
        <taxon>Chaetomiaceae</taxon>
        <taxon>Thermothielavioides</taxon>
        <taxon>Thermothielavioides terrestris</taxon>
    </lineage>
</organism>
<evidence type="ECO:0000313" key="3">
    <source>
        <dbReference type="Proteomes" id="UP000008181"/>
    </source>
</evidence>
<sequence length="190" mass="20344">MADTTFQDTIAAMADEFNAANEAAERLAASFKAAGEEYPTPGRSDASQPAASHPNEEEAVVDAAKGAICDVKDLYQSQKSTCSCCTERVEVNPFKEKKTAEKAENKFAAFALAHPDDDDGVQELAEHPLNGRQIKSAIKTAAVLANSQGSPVMLRHLRVVLNLWAKAVKSLKRDSTPPSFKLVKPGGDEA</sequence>
<dbReference type="Proteomes" id="UP000008181">
    <property type="component" value="Chromosome 2"/>
</dbReference>
<keyword evidence="3" id="KW-1185">Reference proteome</keyword>
<dbReference type="KEGG" id="ttt:THITE_2086378"/>